<gene>
    <name evidence="7" type="ORF">EP13_11760</name>
</gene>
<dbReference type="InterPro" id="IPR052211">
    <property type="entry name" value="Cpx_auxiliary_protein"/>
</dbReference>
<dbReference type="GeneID" id="78255577"/>
<dbReference type="GO" id="GO:0051082">
    <property type="term" value="F:unfolded protein binding"/>
    <property type="evidence" value="ECO:0007669"/>
    <property type="project" value="TreeGrafter"/>
</dbReference>
<comment type="similarity">
    <text evidence="2">Belongs to the CpxP/Spy family.</text>
</comment>
<dbReference type="InterPro" id="IPR012899">
    <property type="entry name" value="LTXXQ"/>
</dbReference>
<evidence type="ECO:0000256" key="6">
    <source>
        <dbReference type="SAM" id="SignalP"/>
    </source>
</evidence>
<dbReference type="eggNOG" id="COG3678">
    <property type="taxonomic scope" value="Bacteria"/>
</dbReference>
<feature type="chain" id="PRO_5001708012" description="Repressor CpxP" evidence="6">
    <location>
        <begin position="21"/>
        <end position="150"/>
    </location>
</feature>
<sequence>MKKLITGVLLSACIATTAYAGGKHSDERRGEGFFPIHKMVKVLELTDEQKAQFKALKEELKAEREVKKSQMRGDDSGRIKLAGLNPDDADYQEKLNALAEQKAERAKARFLKMAEVREKISDILTDEQLEKFDEMAQKQGKRGKKHHRHS</sequence>
<protein>
    <recommendedName>
        <fullName evidence="9">Repressor CpxP</fullName>
    </recommendedName>
</protein>
<proteinExistence type="inferred from homology"/>
<dbReference type="AlphaFoldDB" id="A0A075P0K2"/>
<keyword evidence="3 6" id="KW-0732">Signal</keyword>
<dbReference type="Pfam" id="PF07813">
    <property type="entry name" value="LTXXQ"/>
    <property type="match status" value="1"/>
</dbReference>
<evidence type="ECO:0000256" key="3">
    <source>
        <dbReference type="ARBA" id="ARBA00022729"/>
    </source>
</evidence>
<feature type="region of interest" description="Disordered" evidence="5">
    <location>
        <begin position="66"/>
        <end position="85"/>
    </location>
</feature>
<comment type="subcellular location">
    <subcellularLocation>
        <location evidence="1">Periplasm</location>
    </subcellularLocation>
</comment>
<reference evidence="7 8" key="1">
    <citation type="submission" date="2014-06" db="EMBL/GenBank/DDBJ databases">
        <title>Genomes of Alteromonas australica, a world apart.</title>
        <authorList>
            <person name="Gonzaga A."/>
            <person name="Lopez-Perez M."/>
            <person name="Rodriguez-Valera F."/>
        </authorList>
    </citation>
    <scope>NUCLEOTIDE SEQUENCE [LARGE SCALE GENOMIC DNA]</scope>
    <source>
        <strain evidence="7 8">H 17</strain>
    </source>
</reference>
<dbReference type="PANTHER" id="PTHR38102">
    <property type="entry name" value="PERIPLASMIC CHAPERONE SPY"/>
    <property type="match status" value="1"/>
</dbReference>
<evidence type="ECO:0008006" key="9">
    <source>
        <dbReference type="Google" id="ProtNLM"/>
    </source>
</evidence>
<evidence type="ECO:0000313" key="8">
    <source>
        <dbReference type="Proteomes" id="UP000056090"/>
    </source>
</evidence>
<organism evidence="7 8">
    <name type="scientific">Alteromonas australica</name>
    <dbReference type="NCBI Taxonomy" id="589873"/>
    <lineage>
        <taxon>Bacteria</taxon>
        <taxon>Pseudomonadati</taxon>
        <taxon>Pseudomonadota</taxon>
        <taxon>Gammaproteobacteria</taxon>
        <taxon>Alteromonadales</taxon>
        <taxon>Alteromonadaceae</taxon>
        <taxon>Alteromonas/Salinimonas group</taxon>
        <taxon>Alteromonas</taxon>
    </lineage>
</organism>
<accession>A0A075P0K2</accession>
<dbReference type="Proteomes" id="UP000056090">
    <property type="component" value="Chromosome"/>
</dbReference>
<feature type="compositionally biased region" description="Basic and acidic residues" evidence="5">
    <location>
        <begin position="66"/>
        <end position="78"/>
    </location>
</feature>
<name>A0A075P0K2_9ALTE</name>
<dbReference type="EMBL" id="CP008849">
    <property type="protein sequence ID" value="AIF99303.1"/>
    <property type="molecule type" value="Genomic_DNA"/>
</dbReference>
<dbReference type="CDD" id="cd09916">
    <property type="entry name" value="CpxP_like"/>
    <property type="match status" value="1"/>
</dbReference>
<dbReference type="PANTHER" id="PTHR38102:SF1">
    <property type="entry name" value="PERIPLASMIC CHAPERONE SPY"/>
    <property type="match status" value="1"/>
</dbReference>
<evidence type="ECO:0000256" key="5">
    <source>
        <dbReference type="SAM" id="MobiDB-lite"/>
    </source>
</evidence>
<dbReference type="GO" id="GO:0030288">
    <property type="term" value="C:outer membrane-bounded periplasmic space"/>
    <property type="evidence" value="ECO:0007669"/>
    <property type="project" value="TreeGrafter"/>
</dbReference>
<dbReference type="KEGG" id="aal:EP13_11760"/>
<evidence type="ECO:0000256" key="1">
    <source>
        <dbReference type="ARBA" id="ARBA00004418"/>
    </source>
</evidence>
<feature type="signal peptide" evidence="6">
    <location>
        <begin position="1"/>
        <end position="20"/>
    </location>
</feature>
<evidence type="ECO:0000256" key="4">
    <source>
        <dbReference type="ARBA" id="ARBA00022764"/>
    </source>
</evidence>
<keyword evidence="8" id="KW-1185">Reference proteome</keyword>
<evidence type="ECO:0000256" key="2">
    <source>
        <dbReference type="ARBA" id="ARBA00008441"/>
    </source>
</evidence>
<dbReference type="RefSeq" id="WP_044057404.1">
    <property type="nucleotide sequence ID" value="NZ_CBCSKJ010000003.1"/>
</dbReference>
<keyword evidence="4" id="KW-0574">Periplasm</keyword>
<evidence type="ECO:0000313" key="7">
    <source>
        <dbReference type="EMBL" id="AIF99303.1"/>
    </source>
</evidence>
<dbReference type="Gene3D" id="1.20.120.1490">
    <property type="match status" value="1"/>
</dbReference>